<dbReference type="Gene3D" id="2.160.20.10">
    <property type="entry name" value="Single-stranded right-handed beta-helix, Pectin lyase-like"/>
    <property type="match status" value="1"/>
</dbReference>
<evidence type="ECO:0000313" key="2">
    <source>
        <dbReference type="EMBL" id="GAG82136.1"/>
    </source>
</evidence>
<dbReference type="Gene3D" id="2.60.40.10">
    <property type="entry name" value="Immunoglobulins"/>
    <property type="match status" value="1"/>
</dbReference>
<dbReference type="InterPro" id="IPR012334">
    <property type="entry name" value="Pectin_lyas_fold"/>
</dbReference>
<dbReference type="Pfam" id="PF05048">
    <property type="entry name" value="NosD"/>
    <property type="match status" value="1"/>
</dbReference>
<reference evidence="2" key="1">
    <citation type="journal article" date="2014" name="Front. Microbiol.">
        <title>High frequency of phylogenetically diverse reductive dehalogenase-homologous genes in deep subseafloor sedimentary metagenomes.</title>
        <authorList>
            <person name="Kawai M."/>
            <person name="Futagami T."/>
            <person name="Toyoda A."/>
            <person name="Takaki Y."/>
            <person name="Nishi S."/>
            <person name="Hori S."/>
            <person name="Arai W."/>
            <person name="Tsubouchi T."/>
            <person name="Morono Y."/>
            <person name="Uchiyama I."/>
            <person name="Ito T."/>
            <person name="Fujiyama A."/>
            <person name="Inagaki F."/>
            <person name="Takami H."/>
        </authorList>
    </citation>
    <scope>NUCLEOTIDE SEQUENCE</scope>
    <source>
        <strain evidence="2">Expedition CK06-06</strain>
    </source>
</reference>
<dbReference type="InterPro" id="IPR022441">
    <property type="entry name" value="Para_beta_helix_rpt-2"/>
</dbReference>
<organism evidence="2">
    <name type="scientific">marine sediment metagenome</name>
    <dbReference type="NCBI Taxonomy" id="412755"/>
    <lineage>
        <taxon>unclassified sequences</taxon>
        <taxon>metagenomes</taxon>
        <taxon>ecological metagenomes</taxon>
    </lineage>
</organism>
<dbReference type="InterPro" id="IPR013783">
    <property type="entry name" value="Ig-like_fold"/>
</dbReference>
<sequence length="352" mass="39794">FYQNSKRPKKSALNDSIFIVGNDMFAAKAISEGWSGDGSLNDPYIIENYTIRAISEHGIEIRNITLHFIIRNVSITNGRSNYYHGFYLYNVTNGILKNNTADNNLAGFLLVNSDNNTFSNNVAINNLHGFRFWHSNNNTLANSTANSNLEYGIYLDNSNYNNITLNTVFFNELGSIFEVDCVGNEILDIKYSPEPFFLESDAGEFDTDGTFTLTWTISQNADNYTLYQNGEILAEGLTVTEYNITDLSPGTYEFYVKAFNINGEVDSNTIKVIVKFLLHIDGNLDFHQIAIENNFAGDGSLNDPYVIENYEIYATIGHGVHIKNTNLHFIIRDITVNDSKLNNYYGFYLENV</sequence>
<evidence type="ECO:0000259" key="1">
    <source>
        <dbReference type="Pfam" id="PF05048"/>
    </source>
</evidence>
<dbReference type="InterPro" id="IPR003961">
    <property type="entry name" value="FN3_dom"/>
</dbReference>
<feature type="non-terminal residue" evidence="2">
    <location>
        <position position="352"/>
    </location>
</feature>
<dbReference type="SUPFAM" id="SSF51126">
    <property type="entry name" value="Pectin lyase-like"/>
    <property type="match status" value="1"/>
</dbReference>
<proteinExistence type="predicted"/>
<dbReference type="CDD" id="cd00063">
    <property type="entry name" value="FN3"/>
    <property type="match status" value="1"/>
</dbReference>
<comment type="caution">
    <text evidence="2">The sequence shown here is derived from an EMBL/GenBank/DDBJ whole genome shotgun (WGS) entry which is preliminary data.</text>
</comment>
<feature type="non-terminal residue" evidence="2">
    <location>
        <position position="1"/>
    </location>
</feature>
<dbReference type="SMART" id="SM00710">
    <property type="entry name" value="PbH1"/>
    <property type="match status" value="7"/>
</dbReference>
<feature type="domain" description="Periplasmic copper-binding protein NosD beta helix" evidence="1">
    <location>
        <begin position="58"/>
        <end position="186"/>
    </location>
</feature>
<name>X1CCY5_9ZZZZ</name>
<dbReference type="AlphaFoldDB" id="X1CCY5"/>
<gene>
    <name evidence="2" type="ORF">S01H4_21732</name>
</gene>
<dbReference type="InterPro" id="IPR007742">
    <property type="entry name" value="NosD_dom"/>
</dbReference>
<dbReference type="EMBL" id="BART01009876">
    <property type="protein sequence ID" value="GAG82136.1"/>
    <property type="molecule type" value="Genomic_DNA"/>
</dbReference>
<dbReference type="InterPro" id="IPR036116">
    <property type="entry name" value="FN3_sf"/>
</dbReference>
<accession>X1CCY5</accession>
<dbReference type="InterPro" id="IPR011050">
    <property type="entry name" value="Pectin_lyase_fold/virulence"/>
</dbReference>
<dbReference type="InterPro" id="IPR006626">
    <property type="entry name" value="PbH1"/>
</dbReference>
<dbReference type="SUPFAM" id="SSF49265">
    <property type="entry name" value="Fibronectin type III"/>
    <property type="match status" value="1"/>
</dbReference>
<dbReference type="NCBIfam" id="TIGR03804">
    <property type="entry name" value="para_beta_helix"/>
    <property type="match status" value="2"/>
</dbReference>
<protein>
    <recommendedName>
        <fullName evidence="1">Periplasmic copper-binding protein NosD beta helix domain-containing protein</fullName>
    </recommendedName>
</protein>